<dbReference type="GO" id="GO:0008484">
    <property type="term" value="F:sulfuric ester hydrolase activity"/>
    <property type="evidence" value="ECO:0007669"/>
    <property type="project" value="TreeGrafter"/>
</dbReference>
<dbReference type="Pfam" id="PF03382">
    <property type="entry name" value="DUF285"/>
    <property type="match status" value="1"/>
</dbReference>
<evidence type="ECO:0000313" key="5">
    <source>
        <dbReference type="EMBL" id="OEU07793.1"/>
    </source>
</evidence>
<dbReference type="Pfam" id="PF00884">
    <property type="entry name" value="Sulfatase"/>
    <property type="match status" value="2"/>
</dbReference>
<gene>
    <name evidence="5" type="ORF">FRACYDRAFT_250819</name>
</gene>
<dbReference type="KEGG" id="fcy:FRACYDRAFT_250819"/>
<dbReference type="InterPro" id="IPR005046">
    <property type="entry name" value="DUF285"/>
</dbReference>
<feature type="compositionally biased region" description="Low complexity" evidence="3">
    <location>
        <begin position="526"/>
        <end position="570"/>
    </location>
</feature>
<evidence type="ECO:0000256" key="3">
    <source>
        <dbReference type="SAM" id="MobiDB-lite"/>
    </source>
</evidence>
<dbReference type="EMBL" id="KV784384">
    <property type="protein sequence ID" value="OEU07793.1"/>
    <property type="molecule type" value="Genomic_DNA"/>
</dbReference>
<dbReference type="InParanoid" id="A0A1E7EQH0"/>
<proteinExistence type="predicted"/>
<feature type="domain" description="Sulfatase N-terminal" evidence="4">
    <location>
        <begin position="575"/>
        <end position="700"/>
    </location>
</feature>
<dbReference type="Gene3D" id="3.40.720.10">
    <property type="entry name" value="Alkaline Phosphatase, subunit A"/>
    <property type="match status" value="2"/>
</dbReference>
<evidence type="ECO:0000313" key="6">
    <source>
        <dbReference type="Proteomes" id="UP000095751"/>
    </source>
</evidence>
<keyword evidence="1" id="KW-0479">Metal-binding</keyword>
<sequence>MSVTAAAASATDSANTTDNTYDNDNDNADIILSTPVPENISQSLFQPPPKQQLQKQQQRNNSQQQRRIVQQPNKQQHQQQEYNNNNNYKAFISLEELQNAVDIVLEYRSTGHRPSFTSSSNNNNKKKQQADDVIISSSSSSLLSSSSSSTLLSSTSTTINDINDWYGPIELWNVSLLTDFHRLFNIKRNPHYVGNYNSTYDLDLSLWSIGGDTSTNNIIFADMFYGCTYMNFNVGLWNTSKVSQFQGMFELTTKFQGIGLEHWDVSSGKMFMSMFSSATGLLLNNNLDLSNWKPGLAVYQNQKQSQSQSQSRQLISFKNMFRDSSYSGNLCNWKQTLDPSKVDVNIEVEGMFSGSHCTNQNDPTFIMTETGTGGMNKDFIKKWDPTTSFCSDSCGNIDESESVVHCSDYNGGGSTAAKNGTLTGTAAAASGMGTKTGAAAGTTSNNDGSFPVTVTGSYTGTTTTTTPITEESSTSNNDGSFPTAINGRHEGTHPTVIGSNTGTTTTPMTESSTSSTTAFDEDNNHNDSSNTTTGSHSNNSNAKDDNNSNSNYSQEQEQDNGSSDSSNSNSKFQKPNILLIMTDQQRFDTIRYIQDTLRRYDPYYKIQTPNLDLLLQSGVYFKNAYCQCPVCGPSRTSLRTGCTIERTGIQHNDLITEYNSMNNGQQKTKQRVEQLQSIDEILVDSLGYNNSGNHYYGKFHMPDVLAKSITTNDYDYVTKEHYFKLDSNGQKLRRYLQHSASLGEIQSLPVTTESMLEGEQLETYSDQPYYPIDLDTRSRYSSITNTPLKRSEGFESYEISQSNQMGVYAHPYNYTSTFYTGDIANKALKKLLLNQKQQQQQDGGGGGDNFASSAVVPPLLFDPWFLTVSFHSPHPPMIPSWEYLEKYWRNQHNLFTPQNKNENTYMNEFDNRNSRNQNESTFDHMSDTSYSTITRKIPEYASDELIKEWTAIYYALIEEIDTQVGLLLNTLDSNDSAYDDDGYIKNNTLIVFTSDHGEMLGSHGKRDKNNFFEESSRVPLFMSYPSHIQAGTEINDMVGHIDVFATILDYATSSGNSNNNDINNNNNNSDGKSLRPLIENREVNEQYDNNVAIVEWDFRKPIAAAELSQHQRPAEGSSDPFYLADRTIDERPAYLVRKGSYKLMIQKLASSKELDMMYNLDSDPFEVHNLIGNKYGHTIDRPTVSKAEHLRCLLLDWMIRHNNNSNNNNNQHKENYYSDPFSNFGQGTGDINEIRTRQSWKQIGFWVSDTHLNFNSIAWNNYANDNANANANLQPSEETLLAVDDDSVMISRGEIMSLIMSKPPAAAVEWENPITSPTPTIGIRHEYLYLGSREEYAVYDLISVKIVGEDSIFFRTTNDAQVVVDDESAVPLTLPIRIQYMDCFYLRISFYVDETNIKEYLERKKNRKTTAILMNTFLVLSITGGRTQEEEVSVDDIWIELHVDDS</sequence>
<organism evidence="5 6">
    <name type="scientific">Fragilariopsis cylindrus CCMP1102</name>
    <dbReference type="NCBI Taxonomy" id="635003"/>
    <lineage>
        <taxon>Eukaryota</taxon>
        <taxon>Sar</taxon>
        <taxon>Stramenopiles</taxon>
        <taxon>Ochrophyta</taxon>
        <taxon>Bacillariophyta</taxon>
        <taxon>Bacillariophyceae</taxon>
        <taxon>Bacillariophycidae</taxon>
        <taxon>Bacillariales</taxon>
        <taxon>Bacillariaceae</taxon>
        <taxon>Fragilariopsis</taxon>
    </lineage>
</organism>
<dbReference type="GO" id="GO:0046872">
    <property type="term" value="F:metal ion binding"/>
    <property type="evidence" value="ECO:0007669"/>
    <property type="project" value="UniProtKB-KW"/>
</dbReference>
<feature type="compositionally biased region" description="Low complexity" evidence="3">
    <location>
        <begin position="451"/>
        <end position="475"/>
    </location>
</feature>
<feature type="compositionally biased region" description="Low complexity" evidence="3">
    <location>
        <begin position="499"/>
        <end position="517"/>
    </location>
</feature>
<evidence type="ECO:0000256" key="1">
    <source>
        <dbReference type="ARBA" id="ARBA00022723"/>
    </source>
</evidence>
<dbReference type="InterPro" id="IPR017850">
    <property type="entry name" value="Alkaline_phosphatase_core_sf"/>
</dbReference>
<evidence type="ECO:0000259" key="4">
    <source>
        <dbReference type="Pfam" id="PF00884"/>
    </source>
</evidence>
<dbReference type="PANTHER" id="PTHR45953">
    <property type="entry name" value="IDURONATE 2-SULFATASE"/>
    <property type="match status" value="1"/>
</dbReference>
<dbReference type="OrthoDB" id="43924at2759"/>
<dbReference type="InterPro" id="IPR000917">
    <property type="entry name" value="Sulfatase_N"/>
</dbReference>
<dbReference type="GO" id="GO:0005737">
    <property type="term" value="C:cytoplasm"/>
    <property type="evidence" value="ECO:0007669"/>
    <property type="project" value="TreeGrafter"/>
</dbReference>
<dbReference type="PANTHER" id="PTHR45953:SF1">
    <property type="entry name" value="IDURONATE 2-SULFATASE"/>
    <property type="match status" value="1"/>
</dbReference>
<reference evidence="5 6" key="1">
    <citation type="submission" date="2016-09" db="EMBL/GenBank/DDBJ databases">
        <title>Extensive genetic diversity and differential bi-allelic expression allows diatom success in the polar Southern Ocean.</title>
        <authorList>
            <consortium name="DOE Joint Genome Institute"/>
            <person name="Mock T."/>
            <person name="Otillar R.P."/>
            <person name="Strauss J."/>
            <person name="Dupont C."/>
            <person name="Frickenhaus S."/>
            <person name="Maumus F."/>
            <person name="Mcmullan M."/>
            <person name="Sanges R."/>
            <person name="Schmutz J."/>
            <person name="Toseland A."/>
            <person name="Valas R."/>
            <person name="Veluchamy A."/>
            <person name="Ward B.J."/>
            <person name="Allen A."/>
            <person name="Barry K."/>
            <person name="Falciatore A."/>
            <person name="Ferrante M."/>
            <person name="Fortunato A.E."/>
            <person name="Gloeckner G."/>
            <person name="Gruber A."/>
            <person name="Hipkin R."/>
            <person name="Janech M."/>
            <person name="Kroth P."/>
            <person name="Leese F."/>
            <person name="Lindquist E."/>
            <person name="Lyon B.R."/>
            <person name="Martin J."/>
            <person name="Mayer C."/>
            <person name="Parker M."/>
            <person name="Quesneville H."/>
            <person name="Raymond J."/>
            <person name="Uhlig C."/>
            <person name="Valentin K.U."/>
            <person name="Worden A.Z."/>
            <person name="Armbrust E.V."/>
            <person name="Bowler C."/>
            <person name="Green B."/>
            <person name="Moulton V."/>
            <person name="Van Oosterhout C."/>
            <person name="Grigoriev I."/>
        </authorList>
    </citation>
    <scope>NUCLEOTIDE SEQUENCE [LARGE SCALE GENOMIC DNA]</scope>
    <source>
        <strain evidence="5 6">CCMP1102</strain>
    </source>
</reference>
<feature type="region of interest" description="Disordered" evidence="3">
    <location>
        <begin position="437"/>
        <end position="572"/>
    </location>
</feature>
<feature type="compositionally biased region" description="Low complexity" evidence="3">
    <location>
        <begin position="1"/>
        <end position="20"/>
    </location>
</feature>
<accession>A0A1E7EQH0</accession>
<dbReference type="Proteomes" id="UP000095751">
    <property type="component" value="Unassembled WGS sequence"/>
</dbReference>
<name>A0A1E7EQH0_9STRA</name>
<keyword evidence="6" id="KW-1185">Reference proteome</keyword>
<dbReference type="SUPFAM" id="SSF53649">
    <property type="entry name" value="Alkaline phosphatase-like"/>
    <property type="match status" value="1"/>
</dbReference>
<keyword evidence="2" id="KW-0378">Hydrolase</keyword>
<feature type="region of interest" description="Disordered" evidence="3">
    <location>
        <begin position="1"/>
        <end position="79"/>
    </location>
</feature>
<protein>
    <submittedName>
        <fullName evidence="5">Alkaline phosphatase-like protein</fullName>
    </submittedName>
</protein>
<feature type="compositionally biased region" description="Low complexity" evidence="3">
    <location>
        <begin position="41"/>
        <end position="79"/>
    </location>
</feature>
<evidence type="ECO:0000256" key="2">
    <source>
        <dbReference type="ARBA" id="ARBA00022801"/>
    </source>
</evidence>
<feature type="domain" description="Sulfatase N-terminal" evidence="4">
    <location>
        <begin position="862"/>
        <end position="1051"/>
    </location>
</feature>